<dbReference type="AlphaFoldDB" id="A0A6J2U616"/>
<dbReference type="Gene3D" id="3.40.630.30">
    <property type="match status" value="2"/>
</dbReference>
<dbReference type="RefSeq" id="XP_030383774.1">
    <property type="nucleotide sequence ID" value="XM_030527914.1"/>
</dbReference>
<dbReference type="Pfam" id="PF08445">
    <property type="entry name" value="FR47"/>
    <property type="match status" value="1"/>
</dbReference>
<evidence type="ECO:0000313" key="2">
    <source>
        <dbReference type="Proteomes" id="UP000504634"/>
    </source>
</evidence>
<evidence type="ECO:0000259" key="1">
    <source>
        <dbReference type="Pfam" id="PF08445"/>
    </source>
</evidence>
<dbReference type="PANTHER" id="PTHR20958">
    <property type="entry name" value="GLYCINE N-ACYLTRANSFERASE-LIKE PROTEIN"/>
    <property type="match status" value="1"/>
</dbReference>
<dbReference type="SUPFAM" id="SSF55729">
    <property type="entry name" value="Acyl-CoA N-acyltransferases (Nat)"/>
    <property type="match status" value="1"/>
</dbReference>
<sequence>MSEPHRLISIGLDELQAFQELYKRDWPTYCAEFYCLDNFIRFLVAEPEIKNLKAYSLAEHRSDGLFIFVDRYQLFVGSLNSTNGGVARVLQLLDWSMGFKCSSIPTRHYDALSRVVREKCLEVEYDDITKLYFMPAARALQMELNVPSGFVLRSLRVKDAALINADWPNRHEGSLYFVKRQIKMCVNVGLYEESTQRLVAWCLRLQGGYLGALQVRNTHKRRGFGSLVATAMALRIAGLKQDVMALVNPENNPSCSMFDKLGFQVIDHCHWLRTLPVAGNFSWPDGE</sequence>
<protein>
    <submittedName>
        <fullName evidence="3">Uncharacterized protein LOC115631209</fullName>
    </submittedName>
</protein>
<organism evidence="2 3">
    <name type="scientific">Drosophila lebanonensis</name>
    <name type="common">Fruit fly</name>
    <name type="synonym">Scaptodrosophila lebanonensis</name>
    <dbReference type="NCBI Taxonomy" id="7225"/>
    <lineage>
        <taxon>Eukaryota</taxon>
        <taxon>Metazoa</taxon>
        <taxon>Ecdysozoa</taxon>
        <taxon>Arthropoda</taxon>
        <taxon>Hexapoda</taxon>
        <taxon>Insecta</taxon>
        <taxon>Pterygota</taxon>
        <taxon>Neoptera</taxon>
        <taxon>Endopterygota</taxon>
        <taxon>Diptera</taxon>
        <taxon>Brachycera</taxon>
        <taxon>Muscomorpha</taxon>
        <taxon>Ephydroidea</taxon>
        <taxon>Drosophilidae</taxon>
        <taxon>Scaptodrosophila</taxon>
    </lineage>
</organism>
<dbReference type="Proteomes" id="UP000504634">
    <property type="component" value="Unplaced"/>
</dbReference>
<dbReference type="PANTHER" id="PTHR20958:SF10">
    <property type="entry name" value="GH05617P-RELATED"/>
    <property type="match status" value="1"/>
</dbReference>
<dbReference type="GO" id="GO:0016747">
    <property type="term" value="F:acyltransferase activity, transferring groups other than amino-acyl groups"/>
    <property type="evidence" value="ECO:0007669"/>
    <property type="project" value="InterPro"/>
</dbReference>
<keyword evidence="2" id="KW-1185">Reference proteome</keyword>
<proteinExistence type="predicted"/>
<evidence type="ECO:0000313" key="3">
    <source>
        <dbReference type="RefSeq" id="XP_030383774.1"/>
    </source>
</evidence>
<gene>
    <name evidence="3" type="primary">LOC115631209</name>
</gene>
<dbReference type="InterPro" id="IPR013653">
    <property type="entry name" value="GCN5-like_dom"/>
</dbReference>
<dbReference type="GeneID" id="115631209"/>
<name>A0A6J2U616_DROLE</name>
<dbReference type="OrthoDB" id="61870at2759"/>
<accession>A0A6J2U616</accession>
<dbReference type="InterPro" id="IPR053225">
    <property type="entry name" value="Acyl-CoA_N-acyltransferase"/>
</dbReference>
<dbReference type="InterPro" id="IPR016181">
    <property type="entry name" value="Acyl_CoA_acyltransferase"/>
</dbReference>
<reference evidence="3" key="1">
    <citation type="submission" date="2025-08" db="UniProtKB">
        <authorList>
            <consortium name="RefSeq"/>
        </authorList>
    </citation>
    <scope>IDENTIFICATION</scope>
    <source>
        <strain evidence="3">11010-0011.00</strain>
        <tissue evidence="3">Whole body</tissue>
    </source>
</reference>
<feature type="domain" description="GCN5-related N-acetyltransferase Rv2170-like" evidence="1">
    <location>
        <begin position="187"/>
        <end position="272"/>
    </location>
</feature>